<comment type="caution">
    <text evidence="3">The sequence shown here is derived from an EMBL/GenBank/DDBJ whole genome shotgun (WGS) entry which is preliminary data.</text>
</comment>
<evidence type="ECO:0000259" key="2">
    <source>
        <dbReference type="PROSITE" id="PS50041"/>
    </source>
</evidence>
<dbReference type="PANTHER" id="PTHR45784:SF3">
    <property type="entry name" value="C-TYPE LECTIN DOMAIN FAMILY 4 MEMBER K-LIKE-RELATED"/>
    <property type="match status" value="1"/>
</dbReference>
<dbReference type="PROSITE" id="PS00615">
    <property type="entry name" value="C_TYPE_LECTIN_1"/>
    <property type="match status" value="1"/>
</dbReference>
<dbReference type="EMBL" id="JAAWVO010024995">
    <property type="protein sequence ID" value="MBN3315864.1"/>
    <property type="molecule type" value="Genomic_DNA"/>
</dbReference>
<keyword evidence="4" id="KW-1185">Reference proteome</keyword>
<dbReference type="SUPFAM" id="SSF56436">
    <property type="entry name" value="C-type lectin-like"/>
    <property type="match status" value="1"/>
</dbReference>
<sequence>MFSLCDSHQYKFLNQPLKWTEAQKICRQKYIDLASINGVEDVVMLLNAVDSNYTGEAFIGLYFKYNSWQWSLTDSEFYKVGETEFRQWGEGQPNNGGGNEYCVLMSSDGKWSDYPCSNLWYFMCYNGKYQFPFLYNHKEQLINQCLKQLHIYRICILKETYF</sequence>
<evidence type="ECO:0000313" key="3">
    <source>
        <dbReference type="EMBL" id="MBN3315864.1"/>
    </source>
</evidence>
<gene>
    <name evidence="3" type="primary">Sell_4</name>
    <name evidence="3" type="ORF">GTO95_0009161</name>
</gene>
<dbReference type="AlphaFoldDB" id="A0A8J7NPL2"/>
<keyword evidence="1" id="KW-1015">Disulfide bond</keyword>
<dbReference type="Proteomes" id="UP000736164">
    <property type="component" value="Unassembled WGS sequence"/>
</dbReference>
<dbReference type="InterPro" id="IPR018378">
    <property type="entry name" value="C-type_lectin_CS"/>
</dbReference>
<dbReference type="SMART" id="SM00034">
    <property type="entry name" value="CLECT"/>
    <property type="match status" value="1"/>
</dbReference>
<evidence type="ECO:0000313" key="4">
    <source>
        <dbReference type="Proteomes" id="UP000736164"/>
    </source>
</evidence>
<feature type="non-terminal residue" evidence="3">
    <location>
        <position position="162"/>
    </location>
</feature>
<dbReference type="Gene3D" id="3.10.100.10">
    <property type="entry name" value="Mannose-Binding Protein A, subunit A"/>
    <property type="match status" value="1"/>
</dbReference>
<organism evidence="3 4">
    <name type="scientific">Atractosteus spatula</name>
    <name type="common">Alligator gar</name>
    <name type="synonym">Lepisosteus spatula</name>
    <dbReference type="NCBI Taxonomy" id="7917"/>
    <lineage>
        <taxon>Eukaryota</taxon>
        <taxon>Metazoa</taxon>
        <taxon>Chordata</taxon>
        <taxon>Craniata</taxon>
        <taxon>Vertebrata</taxon>
        <taxon>Euteleostomi</taxon>
        <taxon>Actinopterygii</taxon>
        <taxon>Neopterygii</taxon>
        <taxon>Holostei</taxon>
        <taxon>Semionotiformes</taxon>
        <taxon>Lepisosteidae</taxon>
        <taxon>Atractosteus</taxon>
    </lineage>
</organism>
<dbReference type="InterPro" id="IPR001304">
    <property type="entry name" value="C-type_lectin-like"/>
</dbReference>
<evidence type="ECO:0000256" key="1">
    <source>
        <dbReference type="ARBA" id="ARBA00023157"/>
    </source>
</evidence>
<dbReference type="PROSITE" id="PS50041">
    <property type="entry name" value="C_TYPE_LECTIN_2"/>
    <property type="match status" value="1"/>
</dbReference>
<dbReference type="PANTHER" id="PTHR45784">
    <property type="entry name" value="C-TYPE LECTIN DOMAIN FAMILY 20 MEMBER A-RELATED"/>
    <property type="match status" value="1"/>
</dbReference>
<feature type="domain" description="C-type lectin" evidence="2">
    <location>
        <begin position="5"/>
        <end position="125"/>
    </location>
</feature>
<accession>A0A8J7NPL2</accession>
<dbReference type="InterPro" id="IPR016186">
    <property type="entry name" value="C-type_lectin-like/link_sf"/>
</dbReference>
<feature type="non-terminal residue" evidence="3">
    <location>
        <position position="1"/>
    </location>
</feature>
<dbReference type="InterPro" id="IPR016187">
    <property type="entry name" value="CTDL_fold"/>
</dbReference>
<dbReference type="Pfam" id="PF00059">
    <property type="entry name" value="Lectin_C"/>
    <property type="match status" value="1"/>
</dbReference>
<protein>
    <submittedName>
        <fullName evidence="3">LYAM1 protein</fullName>
    </submittedName>
</protein>
<name>A0A8J7NPL2_ATRSP</name>
<proteinExistence type="predicted"/>
<reference evidence="3" key="1">
    <citation type="journal article" date="2021" name="Cell">
        <title>Tracing the genetic footprints of vertebrate landing in non-teleost ray-finned fishes.</title>
        <authorList>
            <person name="Bi X."/>
            <person name="Wang K."/>
            <person name="Yang L."/>
            <person name="Pan H."/>
            <person name="Jiang H."/>
            <person name="Wei Q."/>
            <person name="Fang M."/>
            <person name="Yu H."/>
            <person name="Zhu C."/>
            <person name="Cai Y."/>
            <person name="He Y."/>
            <person name="Gan X."/>
            <person name="Zeng H."/>
            <person name="Yu D."/>
            <person name="Zhu Y."/>
            <person name="Jiang H."/>
            <person name="Qiu Q."/>
            <person name="Yang H."/>
            <person name="Zhang Y.E."/>
            <person name="Wang W."/>
            <person name="Zhu M."/>
            <person name="He S."/>
            <person name="Zhang G."/>
        </authorList>
    </citation>
    <scope>NUCLEOTIDE SEQUENCE</scope>
    <source>
        <strain evidence="3">Allg_001</strain>
    </source>
</reference>